<feature type="domain" description="Nudix hydrolase" evidence="3">
    <location>
        <begin position="77"/>
        <end position="218"/>
    </location>
</feature>
<dbReference type="SUPFAM" id="SSF55811">
    <property type="entry name" value="Nudix"/>
    <property type="match status" value="1"/>
</dbReference>
<dbReference type="Pfam" id="PF00293">
    <property type="entry name" value="NUDIX"/>
    <property type="match status" value="1"/>
</dbReference>
<dbReference type="InterPro" id="IPR000086">
    <property type="entry name" value="NUDIX_hydrolase_dom"/>
</dbReference>
<evidence type="ECO:0000313" key="4">
    <source>
        <dbReference type="EMBL" id="NBJ26234.1"/>
    </source>
</evidence>
<comment type="caution">
    <text evidence="4">The sequence shown here is derived from an EMBL/GenBank/DDBJ whole genome shotgun (WGS) entry which is preliminary data.</text>
</comment>
<dbReference type="Gene3D" id="3.90.79.10">
    <property type="entry name" value="Nucleoside Triphosphate Pyrophosphohydrolase"/>
    <property type="match status" value="1"/>
</dbReference>
<dbReference type="PROSITE" id="PS51462">
    <property type="entry name" value="NUDIX"/>
    <property type="match status" value="1"/>
</dbReference>
<evidence type="ECO:0000256" key="1">
    <source>
        <dbReference type="ARBA" id="ARBA00001946"/>
    </source>
</evidence>
<dbReference type="PANTHER" id="PTHR43046:SF16">
    <property type="entry name" value="ADP-RIBOSE PYROPHOSPHATASE YJHB-RELATED"/>
    <property type="match status" value="1"/>
</dbReference>
<accession>A0ABW9Z0Q2</accession>
<dbReference type="Proteomes" id="UP000818323">
    <property type="component" value="Unassembled WGS sequence"/>
</dbReference>
<evidence type="ECO:0000256" key="2">
    <source>
        <dbReference type="ARBA" id="ARBA00022801"/>
    </source>
</evidence>
<dbReference type="InterPro" id="IPR015797">
    <property type="entry name" value="NUDIX_hydrolase-like_dom_sf"/>
</dbReference>
<protein>
    <submittedName>
        <fullName evidence="4">NUDIX domain-containing protein</fullName>
    </submittedName>
</protein>
<name>A0ABW9Z0Q2_9HYPH</name>
<keyword evidence="2" id="KW-0378">Hydrolase</keyword>
<comment type="cofactor">
    <cofactor evidence="1">
        <name>Mg(2+)</name>
        <dbReference type="ChEBI" id="CHEBI:18420"/>
    </cofactor>
</comment>
<proteinExistence type="predicted"/>
<reference evidence="4 5" key="1">
    <citation type="submission" date="2020-01" db="EMBL/GenBank/DDBJ databases">
        <title>Microvirga sp. nov., an arsenate reduction bacterium isolated from Tibet hotspring sediments.</title>
        <authorList>
            <person name="Yuan C.-G."/>
        </authorList>
    </citation>
    <scope>NUCLEOTIDE SEQUENCE [LARGE SCALE GENOMIC DNA]</scope>
    <source>
        <strain evidence="4 5">SYSU G3D203</strain>
    </source>
</reference>
<dbReference type="EMBL" id="JAAAXJ010000011">
    <property type="protein sequence ID" value="NBJ26234.1"/>
    <property type="molecule type" value="Genomic_DNA"/>
</dbReference>
<gene>
    <name evidence="4" type="ORF">GR303_17995</name>
</gene>
<dbReference type="PANTHER" id="PTHR43046">
    <property type="entry name" value="GDP-MANNOSE MANNOSYL HYDROLASE"/>
    <property type="match status" value="1"/>
</dbReference>
<sequence>MNERRTRCARSIAAFRKRQGVLEPPFGTSFDPAAFRAHVQTLLDEHARAFGVPEDRHALLRRQIARGDSIHFRRTFPGHVTTSAFILDAEGRRILLIHHRSLGRWLQPGGHYEPPDDLAGSALREAAEETGMDGLCLDPWHRLSGIPIDVDTHRIPARPDRDEPEHWHHDIRYVVRAETVDNLRPDLREVHGAAWRELHALEALAPQALRNMRRLGLTHP</sequence>
<dbReference type="CDD" id="cd03674">
    <property type="entry name" value="NUDIX_Hydrolase"/>
    <property type="match status" value="1"/>
</dbReference>
<keyword evidence="5" id="KW-1185">Reference proteome</keyword>
<organism evidence="4 5">
    <name type="scientific">Microvirga arsenatis</name>
    <dbReference type="NCBI Taxonomy" id="2692265"/>
    <lineage>
        <taxon>Bacteria</taxon>
        <taxon>Pseudomonadati</taxon>
        <taxon>Pseudomonadota</taxon>
        <taxon>Alphaproteobacteria</taxon>
        <taxon>Hyphomicrobiales</taxon>
        <taxon>Methylobacteriaceae</taxon>
        <taxon>Microvirga</taxon>
    </lineage>
</organism>
<evidence type="ECO:0000259" key="3">
    <source>
        <dbReference type="PROSITE" id="PS51462"/>
    </source>
</evidence>
<evidence type="ECO:0000313" key="5">
    <source>
        <dbReference type="Proteomes" id="UP000818323"/>
    </source>
</evidence>